<protein>
    <submittedName>
        <fullName evidence="1">Ty3-gypsy retrotransposon protein</fullName>
    </submittedName>
</protein>
<evidence type="ECO:0000313" key="3">
    <source>
        <dbReference type="Proteomes" id="UP000321393"/>
    </source>
</evidence>
<sequence>MASKKVASKSSVASDAYTGPITCSHLKGITQEQDQGFSIAQSILKQLMGSPKAGIVLKDNSLYDNSDSASSKSKKEARPDMMSVMMVDITVEAAMAEMERKINLLMKVIEERDHEITALRDQMRTRKTAESSKTPFVKADDKEKAVLQENQMQQSIFVASLSI</sequence>
<name>A0A5A7T802_CUCMM</name>
<reference evidence="3 4" key="1">
    <citation type="submission" date="2019-08" db="EMBL/GenBank/DDBJ databases">
        <title>Draft genome sequences of two oriental melons (Cucumis melo L. var makuwa).</title>
        <authorList>
            <person name="Kwon S.-Y."/>
        </authorList>
    </citation>
    <scope>NUCLEOTIDE SEQUENCE [LARGE SCALE GENOMIC DNA]</scope>
    <source>
        <strain evidence="4">cv. Chang Bougi</strain>
        <strain evidence="3">cv. SW 3</strain>
        <tissue evidence="1">Leaf</tissue>
    </source>
</reference>
<accession>A0A5A7T802</accession>
<evidence type="ECO:0000313" key="2">
    <source>
        <dbReference type="EMBL" id="TYK01709.1"/>
    </source>
</evidence>
<dbReference type="AlphaFoldDB" id="A0A5A7T802"/>
<dbReference type="Proteomes" id="UP000321947">
    <property type="component" value="Unassembled WGS sequence"/>
</dbReference>
<evidence type="ECO:0000313" key="4">
    <source>
        <dbReference type="Proteomes" id="UP000321947"/>
    </source>
</evidence>
<dbReference type="EMBL" id="SSTE01018396">
    <property type="protein sequence ID" value="KAA0039592.1"/>
    <property type="molecule type" value="Genomic_DNA"/>
</dbReference>
<comment type="caution">
    <text evidence="1">The sequence shown here is derived from an EMBL/GenBank/DDBJ whole genome shotgun (WGS) entry which is preliminary data.</text>
</comment>
<dbReference type="EMBL" id="SSTD01016048">
    <property type="protein sequence ID" value="TYK01709.1"/>
    <property type="molecule type" value="Genomic_DNA"/>
</dbReference>
<gene>
    <name evidence="2" type="ORF">E5676_scaffold775G00320</name>
    <name evidence="1" type="ORF">E6C27_scaffold744G00680</name>
</gene>
<organism evidence="1 3">
    <name type="scientific">Cucumis melo var. makuwa</name>
    <name type="common">Oriental melon</name>
    <dbReference type="NCBI Taxonomy" id="1194695"/>
    <lineage>
        <taxon>Eukaryota</taxon>
        <taxon>Viridiplantae</taxon>
        <taxon>Streptophyta</taxon>
        <taxon>Embryophyta</taxon>
        <taxon>Tracheophyta</taxon>
        <taxon>Spermatophyta</taxon>
        <taxon>Magnoliopsida</taxon>
        <taxon>eudicotyledons</taxon>
        <taxon>Gunneridae</taxon>
        <taxon>Pentapetalae</taxon>
        <taxon>rosids</taxon>
        <taxon>fabids</taxon>
        <taxon>Cucurbitales</taxon>
        <taxon>Cucurbitaceae</taxon>
        <taxon>Benincaseae</taxon>
        <taxon>Cucumis</taxon>
    </lineage>
</organism>
<evidence type="ECO:0000313" key="1">
    <source>
        <dbReference type="EMBL" id="KAA0039592.1"/>
    </source>
</evidence>
<dbReference type="Proteomes" id="UP000321393">
    <property type="component" value="Unassembled WGS sequence"/>
</dbReference>
<proteinExistence type="predicted"/>